<evidence type="ECO:0000259" key="1">
    <source>
        <dbReference type="SMART" id="SM00849"/>
    </source>
</evidence>
<dbReference type="InterPro" id="IPR001279">
    <property type="entry name" value="Metallo-B-lactamas"/>
</dbReference>
<dbReference type="AlphaFoldDB" id="A0A0B3BU90"/>
<comment type="caution">
    <text evidence="2">The sequence shown here is derived from an EMBL/GenBank/DDBJ whole genome shotgun (WGS) entry which is preliminary data.</text>
</comment>
<gene>
    <name evidence="2" type="ORF">PT85_13500</name>
</gene>
<dbReference type="EMBL" id="JTAK01000005">
    <property type="protein sequence ID" value="KHO64239.1"/>
    <property type="molecule type" value="Genomic_DNA"/>
</dbReference>
<dbReference type="PANTHER" id="PTHR23131">
    <property type="entry name" value="ENDORIBONUCLEASE LACTB2"/>
    <property type="match status" value="1"/>
</dbReference>
<keyword evidence="2" id="KW-0378">Hydrolase</keyword>
<name>A0A0B3BU90_9PSED</name>
<dbReference type="Pfam" id="PF21221">
    <property type="entry name" value="B_lactamase-like_C"/>
    <property type="match status" value="1"/>
</dbReference>
<proteinExistence type="predicted"/>
<dbReference type="STRING" id="706570.PT85_13500"/>
<dbReference type="SUPFAM" id="SSF56281">
    <property type="entry name" value="Metallo-hydrolase/oxidoreductase"/>
    <property type="match status" value="1"/>
</dbReference>
<organism evidence="2 3">
    <name type="scientific">Pseudomonas flexibilis</name>
    <dbReference type="NCBI Taxonomy" id="706570"/>
    <lineage>
        <taxon>Bacteria</taxon>
        <taxon>Pseudomonadati</taxon>
        <taxon>Pseudomonadota</taxon>
        <taxon>Gammaproteobacteria</taxon>
        <taxon>Pseudomonadales</taxon>
        <taxon>Pseudomonadaceae</taxon>
        <taxon>Pseudomonas</taxon>
    </lineage>
</organism>
<accession>A0A0B3BU90</accession>
<evidence type="ECO:0000313" key="3">
    <source>
        <dbReference type="Proteomes" id="UP000030980"/>
    </source>
</evidence>
<dbReference type="InterPro" id="IPR048933">
    <property type="entry name" value="B_lactamase-like_C"/>
</dbReference>
<dbReference type="GO" id="GO:0016787">
    <property type="term" value="F:hydrolase activity"/>
    <property type="evidence" value="ECO:0007669"/>
    <property type="project" value="UniProtKB-KW"/>
</dbReference>
<dbReference type="InterPro" id="IPR036388">
    <property type="entry name" value="WH-like_DNA-bd_sf"/>
</dbReference>
<dbReference type="RefSeq" id="WP_039606915.1">
    <property type="nucleotide sequence ID" value="NZ_FMUP01000003.1"/>
</dbReference>
<dbReference type="PANTHER" id="PTHR23131:SF4">
    <property type="entry name" value="METALLO-BETA-LACTAMASE SUPERFAMILY POTEIN"/>
    <property type="match status" value="1"/>
</dbReference>
<dbReference type="OrthoDB" id="9815874at2"/>
<protein>
    <submittedName>
        <fullName evidence="2">Zn-dependent hydrolase</fullName>
    </submittedName>
</protein>
<evidence type="ECO:0000313" key="2">
    <source>
        <dbReference type="EMBL" id="KHO64239.1"/>
    </source>
</evidence>
<dbReference type="Gene3D" id="3.60.15.10">
    <property type="entry name" value="Ribonuclease Z/Hydroxyacylglutathione hydrolase-like"/>
    <property type="match status" value="1"/>
</dbReference>
<dbReference type="Proteomes" id="UP000030980">
    <property type="component" value="Unassembled WGS sequence"/>
</dbReference>
<sequence>MSAPSQGHEQREGLRFPWLEPPAAGEVQEVADGVLWLRMPLPFGLDHINLYLLRHGEGWVVVDTGLAVPRSREVWEKVFVEDMGRLPVLAVVCTHFHFDHSGLAAWLTERFRCPLYMTRGEFQALYVTPDGREPGWEFHDFYRRAGLDDEQIASLLPTIEGMRFDGGLPRSYRRLRDGDWLKIGGRHWQVVLGAGHSPEHACLFSKDDPLLIAGDQVLPRITSSVLVGANEPYANPLGDWLDSLRRLRALPDEALVLPAHERPFFGLHQRLYQLQKHHEHHLDTLMERLQGAMTAAEIRPLLFPRIKGPFDLLMSLGETLAHIHYLVEEGELAREFEAGAWRFRCVGTGLESTELPGDIHV</sequence>
<dbReference type="Pfam" id="PF00753">
    <property type="entry name" value="Lactamase_B"/>
    <property type="match status" value="1"/>
</dbReference>
<keyword evidence="3" id="KW-1185">Reference proteome</keyword>
<dbReference type="SMART" id="SM00849">
    <property type="entry name" value="Lactamase_B"/>
    <property type="match status" value="1"/>
</dbReference>
<dbReference type="InterPro" id="IPR036866">
    <property type="entry name" value="RibonucZ/Hydroxyglut_hydro"/>
</dbReference>
<dbReference type="InterPro" id="IPR050662">
    <property type="entry name" value="Sec-metab_biosynth-thioest"/>
</dbReference>
<dbReference type="Gene3D" id="1.10.10.10">
    <property type="entry name" value="Winged helix-like DNA-binding domain superfamily/Winged helix DNA-binding domain"/>
    <property type="match status" value="1"/>
</dbReference>
<reference evidence="2 3" key="1">
    <citation type="submission" date="2014-11" db="EMBL/GenBank/DDBJ databases">
        <title>Genome sequence of Pseudomonas tuomuerensis JCM 14085.</title>
        <authorList>
            <person name="Shin S.-K."/>
            <person name="Yi H."/>
        </authorList>
    </citation>
    <scope>NUCLEOTIDE SEQUENCE [LARGE SCALE GENOMIC DNA]</scope>
    <source>
        <strain evidence="2 3">JCM 14085</strain>
    </source>
</reference>
<feature type="domain" description="Metallo-beta-lactamase" evidence="1">
    <location>
        <begin position="47"/>
        <end position="260"/>
    </location>
</feature>